<evidence type="ECO:0000313" key="1">
    <source>
        <dbReference type="EMBL" id="GFS66590.1"/>
    </source>
</evidence>
<evidence type="ECO:0000313" key="2">
    <source>
        <dbReference type="Proteomes" id="UP000886998"/>
    </source>
</evidence>
<dbReference type="AlphaFoldDB" id="A0A8X6IZT6"/>
<name>A0A8X6IZT6_9ARAC</name>
<gene>
    <name evidence="1" type="ORF">TNIN_258771</name>
</gene>
<comment type="caution">
    <text evidence="1">The sequence shown here is derived from an EMBL/GenBank/DDBJ whole genome shotgun (WGS) entry which is preliminary data.</text>
</comment>
<keyword evidence="2" id="KW-1185">Reference proteome</keyword>
<accession>A0A8X6IZT6</accession>
<dbReference type="EMBL" id="BMAV01028247">
    <property type="protein sequence ID" value="GFS66590.1"/>
    <property type="molecule type" value="Genomic_DNA"/>
</dbReference>
<reference evidence="1" key="1">
    <citation type="submission" date="2020-08" db="EMBL/GenBank/DDBJ databases">
        <title>Multicomponent nature underlies the extraordinary mechanical properties of spider dragline silk.</title>
        <authorList>
            <person name="Kono N."/>
            <person name="Nakamura H."/>
            <person name="Mori M."/>
            <person name="Yoshida Y."/>
            <person name="Ohtoshi R."/>
            <person name="Malay A.D."/>
            <person name="Moran D.A.P."/>
            <person name="Tomita M."/>
            <person name="Numata K."/>
            <person name="Arakawa K."/>
        </authorList>
    </citation>
    <scope>NUCLEOTIDE SEQUENCE</scope>
</reference>
<organism evidence="1 2">
    <name type="scientific">Trichonephila inaurata madagascariensis</name>
    <dbReference type="NCBI Taxonomy" id="2747483"/>
    <lineage>
        <taxon>Eukaryota</taxon>
        <taxon>Metazoa</taxon>
        <taxon>Ecdysozoa</taxon>
        <taxon>Arthropoda</taxon>
        <taxon>Chelicerata</taxon>
        <taxon>Arachnida</taxon>
        <taxon>Araneae</taxon>
        <taxon>Araneomorphae</taxon>
        <taxon>Entelegynae</taxon>
        <taxon>Araneoidea</taxon>
        <taxon>Nephilidae</taxon>
        <taxon>Trichonephila</taxon>
        <taxon>Trichonephila inaurata</taxon>
    </lineage>
</organism>
<protein>
    <submittedName>
        <fullName evidence="1">Uncharacterized protein</fullName>
    </submittedName>
</protein>
<proteinExistence type="predicted"/>
<dbReference type="Proteomes" id="UP000886998">
    <property type="component" value="Unassembled WGS sequence"/>
</dbReference>
<sequence length="119" mass="13547">MAYKVLGTLIISNFLWLLVYSKRDLKLYLQNHSMKRDMEMMLLGSDLSDYVRLTGAKKFTVGENVKNTLELSFQFESTLDNSKFEGPMKKGGRTINDAAVQYAYFGIACLDLVLPDYIA</sequence>